<reference evidence="1 2" key="1">
    <citation type="submission" date="2019-07" db="EMBL/GenBank/DDBJ databases">
        <title>Novel species of Flavobacterium.</title>
        <authorList>
            <person name="Liu Q."/>
            <person name="Xin Y.-H."/>
        </authorList>
    </citation>
    <scope>NUCLEOTIDE SEQUENCE [LARGE SCALE GENOMIC DNA]</scope>
    <source>
        <strain evidence="1 2">LB1R34</strain>
    </source>
</reference>
<name>A0A553E447_9FLAO</name>
<dbReference type="Proteomes" id="UP000316371">
    <property type="component" value="Unassembled WGS sequence"/>
</dbReference>
<protein>
    <submittedName>
        <fullName evidence="1">Uncharacterized protein</fullName>
    </submittedName>
</protein>
<organism evidence="1 2">
    <name type="scientific">Flavobacterium restrictum</name>
    <dbReference type="NCBI Taxonomy" id="2594428"/>
    <lineage>
        <taxon>Bacteria</taxon>
        <taxon>Pseudomonadati</taxon>
        <taxon>Bacteroidota</taxon>
        <taxon>Flavobacteriia</taxon>
        <taxon>Flavobacteriales</taxon>
        <taxon>Flavobacteriaceae</taxon>
        <taxon>Flavobacterium</taxon>
    </lineage>
</organism>
<proteinExistence type="predicted"/>
<accession>A0A553E447</accession>
<comment type="caution">
    <text evidence="1">The sequence shown here is derived from an EMBL/GenBank/DDBJ whole genome shotgun (WGS) entry which is preliminary data.</text>
</comment>
<sequence>MKQFFIIVLSSLILLPSFGSLFVYTAFKINQAEIVKTICVKRKLVYNTCNGRCELQKSLTKFENNQKEMQNNLKEKFELVYIQNLFTTDFAPFPIFEKKDSNFSFFTQKTNSISQSTFRPPASFI</sequence>
<evidence type="ECO:0000313" key="2">
    <source>
        <dbReference type="Proteomes" id="UP000316371"/>
    </source>
</evidence>
<evidence type="ECO:0000313" key="1">
    <source>
        <dbReference type="EMBL" id="TRX39794.1"/>
    </source>
</evidence>
<dbReference type="AlphaFoldDB" id="A0A553E447"/>
<keyword evidence="2" id="KW-1185">Reference proteome</keyword>
<dbReference type="OrthoDB" id="980645at2"/>
<dbReference type="EMBL" id="VJZT01000007">
    <property type="protein sequence ID" value="TRX39794.1"/>
    <property type="molecule type" value="Genomic_DNA"/>
</dbReference>
<gene>
    <name evidence="1" type="ORF">FNW21_08800</name>
</gene>